<dbReference type="SUPFAM" id="SSF56601">
    <property type="entry name" value="beta-lactamase/transpeptidase-like"/>
    <property type="match status" value="1"/>
</dbReference>
<dbReference type="PANTHER" id="PTHR21581:SF6">
    <property type="entry name" value="TRAFFICKING PROTEIN PARTICLE COMPLEX SUBUNIT 12"/>
    <property type="match status" value="1"/>
</dbReference>
<organism evidence="1 2">
    <name type="scientific">Aliikangiella maris</name>
    <dbReference type="NCBI Taxonomy" id="3162458"/>
    <lineage>
        <taxon>Bacteria</taxon>
        <taxon>Pseudomonadati</taxon>
        <taxon>Pseudomonadota</taxon>
        <taxon>Gammaproteobacteria</taxon>
        <taxon>Oceanospirillales</taxon>
        <taxon>Pleioneaceae</taxon>
        <taxon>Aliikangiella</taxon>
    </lineage>
</organism>
<dbReference type="InterPro" id="IPR012907">
    <property type="entry name" value="Peptidase_S11_C"/>
</dbReference>
<dbReference type="Pfam" id="PF00768">
    <property type="entry name" value="Peptidase_S11"/>
    <property type="match status" value="1"/>
</dbReference>
<evidence type="ECO:0000313" key="2">
    <source>
        <dbReference type="Proteomes" id="UP001548189"/>
    </source>
</evidence>
<dbReference type="InterPro" id="IPR037167">
    <property type="entry name" value="Peptidase_S11_C_sf"/>
</dbReference>
<keyword evidence="1" id="KW-0378">Hydrolase</keyword>
<dbReference type="InterPro" id="IPR018044">
    <property type="entry name" value="Peptidase_S11"/>
</dbReference>
<gene>
    <name evidence="1" type="ORF">ABVT43_16795</name>
</gene>
<dbReference type="SUPFAM" id="SSF69189">
    <property type="entry name" value="Penicillin-binding protein associated domain"/>
    <property type="match status" value="1"/>
</dbReference>
<dbReference type="GO" id="GO:0004180">
    <property type="term" value="F:carboxypeptidase activity"/>
    <property type="evidence" value="ECO:0007669"/>
    <property type="project" value="UniProtKB-KW"/>
</dbReference>
<dbReference type="PRINTS" id="PR00725">
    <property type="entry name" value="DADACBPTASE1"/>
</dbReference>
<dbReference type="Gene3D" id="2.60.410.10">
    <property type="entry name" value="D-Ala-D-Ala carboxypeptidase, C-terminal domain"/>
    <property type="match status" value="1"/>
</dbReference>
<sequence>MIEQLNQLIKTFVFLFLLSGLSMAQAIVPQAPSIAAKSYILMDYDSGKVIAQNNPDMPVAPASLTKMMTSYVVSSELAAGNISHDDIVTISSAAYAQNPVFQGSSLMWLEVGKQVKVSELIKGLIISSGNDAAVALAEHVAGTESAFTELMNHHARKLGMNNTTFVNSHGLSADSHTTTARDMAILGMALIRDYPDEYALYKELEYTYNNIQTYNRHPLLTDPSINVDGIKTGHTEEAGYCLVSSATKDNMRLISVVMGTDSKNARKVESKKILSYGFRFFETVRPLEAGKLLHKSHIWMGEQNEIELGIAEDIYVTIPRGKVPNLKAHFVVEQNLSAPIEQGQRAGKVFFQLGDETIAEYPLVALQEVKEAGFFGRTADSINQWFNSLFE</sequence>
<dbReference type="Pfam" id="PF07943">
    <property type="entry name" value="PBP5_C"/>
    <property type="match status" value="1"/>
</dbReference>
<keyword evidence="1" id="KW-0645">Protease</keyword>
<dbReference type="InterPro" id="IPR015956">
    <property type="entry name" value="Peniciliin-bd_prot_C_sf"/>
</dbReference>
<dbReference type="Gene3D" id="3.40.710.10">
    <property type="entry name" value="DD-peptidase/beta-lactamase superfamily"/>
    <property type="match status" value="1"/>
</dbReference>
<comment type="caution">
    <text evidence="1">The sequence shown here is derived from an EMBL/GenBank/DDBJ whole genome shotgun (WGS) entry which is preliminary data.</text>
</comment>
<dbReference type="PANTHER" id="PTHR21581">
    <property type="entry name" value="D-ALANYL-D-ALANINE CARBOXYPEPTIDASE"/>
    <property type="match status" value="1"/>
</dbReference>
<keyword evidence="1" id="KW-0121">Carboxypeptidase</keyword>
<dbReference type="Proteomes" id="UP001548189">
    <property type="component" value="Unassembled WGS sequence"/>
</dbReference>
<name>A0ABV2BXZ3_9GAMM</name>
<dbReference type="InterPro" id="IPR012338">
    <property type="entry name" value="Beta-lactam/transpept-like"/>
</dbReference>
<protein>
    <submittedName>
        <fullName evidence="1">D-alanyl-D-alanine carboxypeptidase family protein</fullName>
        <ecNumber evidence="1">3.4.-.-</ecNumber>
    </submittedName>
</protein>
<evidence type="ECO:0000313" key="1">
    <source>
        <dbReference type="EMBL" id="MET1256802.1"/>
    </source>
</evidence>
<accession>A0ABV2BXZ3</accession>
<reference evidence="1 2" key="1">
    <citation type="submission" date="2024-06" db="EMBL/GenBank/DDBJ databases">
        <authorList>
            <person name="Li F."/>
        </authorList>
    </citation>
    <scope>NUCLEOTIDE SEQUENCE [LARGE SCALE GENOMIC DNA]</scope>
    <source>
        <strain evidence="1 2">GXAS 311</strain>
    </source>
</reference>
<keyword evidence="2" id="KW-1185">Reference proteome</keyword>
<dbReference type="SMART" id="SM00936">
    <property type="entry name" value="PBP5_C"/>
    <property type="match status" value="1"/>
</dbReference>
<dbReference type="EMBL" id="JBEVCJ010000028">
    <property type="protein sequence ID" value="MET1256802.1"/>
    <property type="molecule type" value="Genomic_DNA"/>
</dbReference>
<dbReference type="InterPro" id="IPR001967">
    <property type="entry name" value="Peptidase_S11_N"/>
</dbReference>
<proteinExistence type="predicted"/>
<dbReference type="EC" id="3.4.-.-" evidence="1"/>